<dbReference type="EC" id="2.7.13.3" evidence="3"/>
<keyword evidence="5" id="KW-0808">Transferase</keyword>
<keyword evidence="4" id="KW-0597">Phosphoprotein</keyword>
<dbReference type="InterPro" id="IPR036097">
    <property type="entry name" value="HisK_dim/P_sf"/>
</dbReference>
<dbReference type="PROSITE" id="PS50109">
    <property type="entry name" value="HIS_KIN"/>
    <property type="match status" value="1"/>
</dbReference>
<dbReference type="GO" id="GO:0000155">
    <property type="term" value="F:phosphorelay sensor kinase activity"/>
    <property type="evidence" value="ECO:0007669"/>
    <property type="project" value="InterPro"/>
</dbReference>
<proteinExistence type="predicted"/>
<evidence type="ECO:0000259" key="10">
    <source>
        <dbReference type="PROSITE" id="PS50885"/>
    </source>
</evidence>
<dbReference type="PANTHER" id="PTHR45453:SF1">
    <property type="entry name" value="PHOSPHATE REGULON SENSOR PROTEIN PHOR"/>
    <property type="match status" value="1"/>
</dbReference>
<dbReference type="SMART" id="SM00304">
    <property type="entry name" value="HAMP"/>
    <property type="match status" value="1"/>
</dbReference>
<feature type="domain" description="Histidine kinase" evidence="9">
    <location>
        <begin position="259"/>
        <end position="473"/>
    </location>
</feature>
<dbReference type="Pfam" id="PF02518">
    <property type="entry name" value="HATPase_c"/>
    <property type="match status" value="1"/>
</dbReference>
<dbReference type="InterPro" id="IPR003660">
    <property type="entry name" value="HAMP_dom"/>
</dbReference>
<feature type="transmembrane region" description="Helical" evidence="8">
    <location>
        <begin position="9"/>
        <end position="30"/>
    </location>
</feature>
<accession>A0A7G9WDG7</accession>
<dbReference type="EMBL" id="CP058559">
    <property type="protein sequence ID" value="QNO16729.1"/>
    <property type="molecule type" value="Genomic_DNA"/>
</dbReference>
<dbReference type="InterPro" id="IPR003594">
    <property type="entry name" value="HATPase_dom"/>
</dbReference>
<dbReference type="Pfam" id="PF00512">
    <property type="entry name" value="HisKA"/>
    <property type="match status" value="1"/>
</dbReference>
<dbReference type="InterPro" id="IPR004358">
    <property type="entry name" value="Sig_transdc_His_kin-like_C"/>
</dbReference>
<name>A0A7G9WDG7_ALKCA</name>
<dbReference type="CDD" id="cd06225">
    <property type="entry name" value="HAMP"/>
    <property type="match status" value="1"/>
</dbReference>
<keyword evidence="12" id="KW-1185">Reference proteome</keyword>
<evidence type="ECO:0000256" key="7">
    <source>
        <dbReference type="ARBA" id="ARBA00023012"/>
    </source>
</evidence>
<protein>
    <recommendedName>
        <fullName evidence="3">histidine kinase</fullName>
        <ecNumber evidence="3">2.7.13.3</ecNumber>
    </recommendedName>
</protein>
<keyword evidence="8" id="KW-1133">Transmembrane helix</keyword>
<comment type="catalytic activity">
    <reaction evidence="1">
        <text>ATP + protein L-histidine = ADP + protein N-phospho-L-histidine.</text>
        <dbReference type="EC" id="2.7.13.3"/>
    </reaction>
</comment>
<dbReference type="KEGG" id="acae:HYG86_15480"/>
<evidence type="ECO:0000313" key="12">
    <source>
        <dbReference type="Proteomes" id="UP000516160"/>
    </source>
</evidence>
<dbReference type="Gene3D" id="1.10.287.130">
    <property type="match status" value="1"/>
</dbReference>
<dbReference type="Proteomes" id="UP000516160">
    <property type="component" value="Chromosome"/>
</dbReference>
<keyword evidence="7" id="KW-0902">Two-component regulatory system</keyword>
<dbReference type="Pfam" id="PF00672">
    <property type="entry name" value="HAMP"/>
    <property type="match status" value="1"/>
</dbReference>
<comment type="subcellular location">
    <subcellularLocation>
        <location evidence="2">Membrane</location>
    </subcellularLocation>
</comment>
<gene>
    <name evidence="11" type="ORF">HYG86_15480</name>
</gene>
<dbReference type="CDD" id="cd00082">
    <property type="entry name" value="HisKA"/>
    <property type="match status" value="1"/>
</dbReference>
<evidence type="ECO:0000259" key="9">
    <source>
        <dbReference type="PROSITE" id="PS50109"/>
    </source>
</evidence>
<evidence type="ECO:0000256" key="2">
    <source>
        <dbReference type="ARBA" id="ARBA00004370"/>
    </source>
</evidence>
<dbReference type="SUPFAM" id="SSF47384">
    <property type="entry name" value="Homodimeric domain of signal transducing histidine kinase"/>
    <property type="match status" value="1"/>
</dbReference>
<keyword evidence="6 11" id="KW-0418">Kinase</keyword>
<dbReference type="GO" id="GO:0004721">
    <property type="term" value="F:phosphoprotein phosphatase activity"/>
    <property type="evidence" value="ECO:0007669"/>
    <property type="project" value="TreeGrafter"/>
</dbReference>
<dbReference type="SUPFAM" id="SSF158472">
    <property type="entry name" value="HAMP domain-like"/>
    <property type="match status" value="1"/>
</dbReference>
<dbReference type="PROSITE" id="PS50885">
    <property type="entry name" value="HAMP"/>
    <property type="match status" value="1"/>
</dbReference>
<dbReference type="InterPro" id="IPR036890">
    <property type="entry name" value="HATPase_C_sf"/>
</dbReference>
<dbReference type="CDD" id="cd16922">
    <property type="entry name" value="HATPase_EvgS-ArcB-TorS-like"/>
    <property type="match status" value="1"/>
</dbReference>
<dbReference type="Gene3D" id="6.10.340.10">
    <property type="match status" value="1"/>
</dbReference>
<reference evidence="11 12" key="1">
    <citation type="submission" date="2020-07" db="EMBL/GenBank/DDBJ databases">
        <title>Alkalicella. sp. LB2 genome.</title>
        <authorList>
            <person name="Postec A."/>
            <person name="Quemeneur M."/>
        </authorList>
    </citation>
    <scope>NUCLEOTIDE SEQUENCE [LARGE SCALE GENOMIC DNA]</scope>
    <source>
        <strain evidence="11 12">LB2</strain>
    </source>
</reference>
<keyword evidence="8" id="KW-0472">Membrane</keyword>
<organism evidence="11 12">
    <name type="scientific">Alkalicella caledoniensis</name>
    <dbReference type="NCBI Taxonomy" id="2731377"/>
    <lineage>
        <taxon>Bacteria</taxon>
        <taxon>Bacillati</taxon>
        <taxon>Bacillota</taxon>
        <taxon>Clostridia</taxon>
        <taxon>Eubacteriales</taxon>
        <taxon>Proteinivoracaceae</taxon>
        <taxon>Alkalicella</taxon>
    </lineage>
</organism>
<dbReference type="SMART" id="SM00387">
    <property type="entry name" value="HATPase_c"/>
    <property type="match status" value="1"/>
</dbReference>
<dbReference type="FunFam" id="3.30.565.10:FF:000006">
    <property type="entry name" value="Sensor histidine kinase WalK"/>
    <property type="match status" value="1"/>
</dbReference>
<evidence type="ECO:0000313" key="11">
    <source>
        <dbReference type="EMBL" id="QNO16729.1"/>
    </source>
</evidence>
<feature type="domain" description="HAMP" evidence="10">
    <location>
        <begin position="198"/>
        <end position="251"/>
    </location>
</feature>
<evidence type="ECO:0000256" key="8">
    <source>
        <dbReference type="SAM" id="Phobius"/>
    </source>
</evidence>
<evidence type="ECO:0000256" key="6">
    <source>
        <dbReference type="ARBA" id="ARBA00022777"/>
    </source>
</evidence>
<keyword evidence="8" id="KW-0812">Transmembrane</keyword>
<dbReference type="GO" id="GO:0016036">
    <property type="term" value="P:cellular response to phosphate starvation"/>
    <property type="evidence" value="ECO:0007669"/>
    <property type="project" value="TreeGrafter"/>
</dbReference>
<evidence type="ECO:0000256" key="5">
    <source>
        <dbReference type="ARBA" id="ARBA00022679"/>
    </source>
</evidence>
<dbReference type="SUPFAM" id="SSF55874">
    <property type="entry name" value="ATPase domain of HSP90 chaperone/DNA topoisomerase II/histidine kinase"/>
    <property type="match status" value="1"/>
</dbReference>
<dbReference type="Gene3D" id="3.30.565.10">
    <property type="entry name" value="Histidine kinase-like ATPase, C-terminal domain"/>
    <property type="match status" value="1"/>
</dbReference>
<dbReference type="InterPro" id="IPR005467">
    <property type="entry name" value="His_kinase_dom"/>
</dbReference>
<dbReference type="InterPro" id="IPR003661">
    <property type="entry name" value="HisK_dim/P_dom"/>
</dbReference>
<feature type="transmembrane region" description="Helical" evidence="8">
    <location>
        <begin position="174"/>
        <end position="194"/>
    </location>
</feature>
<evidence type="ECO:0000256" key="1">
    <source>
        <dbReference type="ARBA" id="ARBA00000085"/>
    </source>
</evidence>
<evidence type="ECO:0000256" key="4">
    <source>
        <dbReference type="ARBA" id="ARBA00022553"/>
    </source>
</evidence>
<sequence length="475" mass="53901">MLNKLRSRVILLVLGGAIFSIILVSIITNINLLGEFDTYMRNEHQDRLNNLIQVVEQSYTLNNGWTDDALKSVSSSPDIINFDIEIRDIYQNTIFTHFMESTIIKMHNDMMQRIGHGMMGRRQSEALDNRLRDDNYFVEGYDLIVDNKLVGTIIVGQLGPFIATEREVQFTRGINYSIFYSAVISILIAVIFGVHSSKVFSTPIIKITEAANKIREGNLGTHVEIDNSIDELKELSQSINHLSTSLANQENLRKRLTSDISHELRTPLTILQSHIEALSDGIWEPTPEKLDICKKEVVRLINLVEELRHLNEIENHDLVLNTQNFSLSDEILEITNSFEHSFKQENISLRVRIEDNIVYNGDRNKIRQVIINLLSNSMKFTNTEGLVNVNLVKANNNIKVIIEDTGIGIDENELPFIFERFYRTDQSRSRKTGGTGIGLSIAKTLVDAHGGKITVESEKGKGTRFIITLPIDPQI</sequence>
<evidence type="ECO:0000256" key="3">
    <source>
        <dbReference type="ARBA" id="ARBA00012438"/>
    </source>
</evidence>
<dbReference type="GO" id="GO:0005886">
    <property type="term" value="C:plasma membrane"/>
    <property type="evidence" value="ECO:0007669"/>
    <property type="project" value="TreeGrafter"/>
</dbReference>
<dbReference type="InterPro" id="IPR050351">
    <property type="entry name" value="BphY/WalK/GraS-like"/>
</dbReference>
<dbReference type="SMART" id="SM00388">
    <property type="entry name" value="HisKA"/>
    <property type="match status" value="1"/>
</dbReference>
<dbReference type="PANTHER" id="PTHR45453">
    <property type="entry name" value="PHOSPHATE REGULON SENSOR PROTEIN PHOR"/>
    <property type="match status" value="1"/>
</dbReference>
<dbReference type="AlphaFoldDB" id="A0A7G9WDG7"/>
<dbReference type="PRINTS" id="PR00344">
    <property type="entry name" value="BCTRLSENSOR"/>
</dbReference>